<sequence>MGSIGLISSGRNNLSYVSESAGQVEILSKTYRKLEGIEIESIEQFEELMRRDPNRVDADSYKPSLSQMVNSKDDMGRRSAARNYIVEILNARNPDGSQKYPLTVSLHSLATRVLVKTRGPGSKPKAAGVEYLTGEGLYGADKRYDSSQKVVIETVKATREVIVSGGAFNTPQILKLSGIGPRDELEALGIPVYVDLPAVVGYSSYTDEATTDWGAVNPTSRCTFAFEGEDLRFQEWLISGTGPYAEAGGPYQMLFHSSVSETQNSDIVAFGGTGFIFRGLWPGYSNVTYPGTAFFWSVMTMQTRNRAGKVTLRSTDPRDPPQFDFNWFEEGGSEDLLAITEAIEFAMSVLNMTGKPYAPLTPPEPEPGIDISQALRDYIYSHHTQGSCQIGPAGNVNYCVDSNFKVNGIDGLRVVDASVFPVNPGGFPNLPTYMISQKAFKAITADIGNGF</sequence>
<dbReference type="EMBL" id="JAPDGR010000048">
    <property type="protein sequence ID" value="KAJ2997752.1"/>
    <property type="molecule type" value="Genomic_DNA"/>
</dbReference>
<protein>
    <submittedName>
        <fullName evidence="1">Uncharacterized protein</fullName>
    </submittedName>
</protein>
<gene>
    <name evidence="1" type="ORF">NUW58_g557</name>
</gene>
<keyword evidence="2" id="KW-1185">Reference proteome</keyword>
<reference evidence="1" key="1">
    <citation type="submission" date="2022-10" db="EMBL/GenBank/DDBJ databases">
        <title>Genome Sequence of Xylaria curta.</title>
        <authorList>
            <person name="Buettner E."/>
        </authorList>
    </citation>
    <scope>NUCLEOTIDE SEQUENCE</scope>
    <source>
        <strain evidence="1">Babe10</strain>
    </source>
</reference>
<evidence type="ECO:0000313" key="2">
    <source>
        <dbReference type="Proteomes" id="UP001143856"/>
    </source>
</evidence>
<organism evidence="1 2">
    <name type="scientific">Xylaria curta</name>
    <dbReference type="NCBI Taxonomy" id="42375"/>
    <lineage>
        <taxon>Eukaryota</taxon>
        <taxon>Fungi</taxon>
        <taxon>Dikarya</taxon>
        <taxon>Ascomycota</taxon>
        <taxon>Pezizomycotina</taxon>
        <taxon>Sordariomycetes</taxon>
        <taxon>Xylariomycetidae</taxon>
        <taxon>Xylariales</taxon>
        <taxon>Xylariaceae</taxon>
        <taxon>Xylaria</taxon>
    </lineage>
</organism>
<name>A0ACC1PNX5_9PEZI</name>
<proteinExistence type="predicted"/>
<accession>A0ACC1PNX5</accession>
<evidence type="ECO:0000313" key="1">
    <source>
        <dbReference type="EMBL" id="KAJ2997752.1"/>
    </source>
</evidence>
<dbReference type="Proteomes" id="UP001143856">
    <property type="component" value="Unassembled WGS sequence"/>
</dbReference>
<comment type="caution">
    <text evidence="1">The sequence shown here is derived from an EMBL/GenBank/DDBJ whole genome shotgun (WGS) entry which is preliminary data.</text>
</comment>